<dbReference type="SMART" id="SM00420">
    <property type="entry name" value="HTH_DEOR"/>
    <property type="match status" value="1"/>
</dbReference>
<dbReference type="GO" id="GO:0003700">
    <property type="term" value="F:DNA-binding transcription factor activity"/>
    <property type="evidence" value="ECO:0007669"/>
    <property type="project" value="InterPro"/>
</dbReference>
<dbReference type="InterPro" id="IPR037171">
    <property type="entry name" value="NagB/RpiA_transferase-like"/>
</dbReference>
<evidence type="ECO:0000313" key="5">
    <source>
        <dbReference type="EMBL" id="ATX67532.1"/>
    </source>
</evidence>
<keyword evidence="1" id="KW-0678">Repressor</keyword>
<dbReference type="Proteomes" id="UP000228948">
    <property type="component" value="Chromosome"/>
</dbReference>
<keyword evidence="2" id="KW-0805">Transcription regulation</keyword>
<proteinExistence type="predicted"/>
<dbReference type="EMBL" id="CP024899">
    <property type="protein sequence ID" value="ATX67532.1"/>
    <property type="molecule type" value="Genomic_DNA"/>
</dbReference>
<dbReference type="InterPro" id="IPR050313">
    <property type="entry name" value="Carb_Metab_HTH_regulators"/>
</dbReference>
<dbReference type="PANTHER" id="PTHR30363">
    <property type="entry name" value="HTH-TYPE TRANSCRIPTIONAL REGULATOR SRLR-RELATED"/>
    <property type="match status" value="1"/>
</dbReference>
<keyword evidence="6" id="KW-1185">Reference proteome</keyword>
<dbReference type="PROSITE" id="PS51000">
    <property type="entry name" value="HTH_DEOR_2"/>
    <property type="match status" value="1"/>
</dbReference>
<dbReference type="PANTHER" id="PTHR30363:SF4">
    <property type="entry name" value="GLYCEROL-3-PHOSPHATE REGULON REPRESSOR"/>
    <property type="match status" value="1"/>
</dbReference>
<dbReference type="OrthoDB" id="9816363at2"/>
<dbReference type="KEGG" id="rbg:BG454_18355"/>
<protein>
    <submittedName>
        <fullName evidence="5">DeoR/GlpR transcriptional regulator</fullName>
    </submittedName>
</protein>
<dbReference type="RefSeq" id="WP_071479110.1">
    <property type="nucleotide sequence ID" value="NZ_CP024899.1"/>
</dbReference>
<dbReference type="SUPFAM" id="SSF46785">
    <property type="entry name" value="Winged helix' DNA-binding domain"/>
    <property type="match status" value="1"/>
</dbReference>
<dbReference type="AlphaFoldDB" id="A0A2K8KDL9"/>
<dbReference type="Pfam" id="PF00455">
    <property type="entry name" value="DeoRC"/>
    <property type="match status" value="1"/>
</dbReference>
<dbReference type="InterPro" id="IPR001034">
    <property type="entry name" value="DeoR_HTH"/>
</dbReference>
<keyword evidence="3" id="KW-0804">Transcription</keyword>
<name>A0A2K8KDL9_9RHOB</name>
<dbReference type="SMART" id="SM01134">
    <property type="entry name" value="DeoRC"/>
    <property type="match status" value="1"/>
</dbReference>
<accession>A0A2K8KDL9</accession>
<dbReference type="Pfam" id="PF08220">
    <property type="entry name" value="HTH_DeoR"/>
    <property type="match status" value="1"/>
</dbReference>
<dbReference type="SUPFAM" id="SSF100950">
    <property type="entry name" value="NagB/RpiA/CoA transferase-like"/>
    <property type="match status" value="1"/>
</dbReference>
<dbReference type="InterPro" id="IPR014036">
    <property type="entry name" value="DeoR-like_C"/>
</dbReference>
<dbReference type="Gene3D" id="1.10.10.10">
    <property type="entry name" value="Winged helix-like DNA-binding domain superfamily/Winged helix DNA-binding domain"/>
    <property type="match status" value="1"/>
</dbReference>
<evidence type="ECO:0000256" key="2">
    <source>
        <dbReference type="ARBA" id="ARBA00023015"/>
    </source>
</evidence>
<organism evidence="5 6">
    <name type="scientific">Roseinatronobacter bogoriensis subsp. barguzinensis</name>
    <dbReference type="NCBI Taxonomy" id="441209"/>
    <lineage>
        <taxon>Bacteria</taxon>
        <taxon>Pseudomonadati</taxon>
        <taxon>Pseudomonadota</taxon>
        <taxon>Alphaproteobacteria</taxon>
        <taxon>Rhodobacterales</taxon>
        <taxon>Paracoccaceae</taxon>
        <taxon>Roseinatronobacter</taxon>
    </lineage>
</organism>
<evidence type="ECO:0000256" key="3">
    <source>
        <dbReference type="ARBA" id="ARBA00023163"/>
    </source>
</evidence>
<dbReference type="InterPro" id="IPR036390">
    <property type="entry name" value="WH_DNA-bd_sf"/>
</dbReference>
<gene>
    <name evidence="5" type="ORF">BG454_18355</name>
</gene>
<dbReference type="InterPro" id="IPR036388">
    <property type="entry name" value="WH-like_DNA-bd_sf"/>
</dbReference>
<evidence type="ECO:0000256" key="1">
    <source>
        <dbReference type="ARBA" id="ARBA00022491"/>
    </source>
</evidence>
<feature type="domain" description="HTH deoR-type" evidence="4">
    <location>
        <begin position="11"/>
        <end position="66"/>
    </location>
</feature>
<dbReference type="STRING" id="441209.GCA_001870665_03333"/>
<evidence type="ECO:0000313" key="6">
    <source>
        <dbReference type="Proteomes" id="UP000228948"/>
    </source>
</evidence>
<reference evidence="5 6" key="1">
    <citation type="submission" date="2017-11" db="EMBL/GenBank/DDBJ databases">
        <title>Revised Sequence and Annotation of the Rhodobaca barguzinensis strain alga05 Genome.</title>
        <authorList>
            <person name="Kopejtka K."/>
            <person name="Tomasch J.M."/>
            <person name="Bunk B."/>
            <person name="Koblizek M."/>
        </authorList>
    </citation>
    <scope>NUCLEOTIDE SEQUENCE [LARGE SCALE GENOMIC DNA]</scope>
    <source>
        <strain evidence="6">alga05</strain>
    </source>
</reference>
<dbReference type="Gene3D" id="3.40.50.1360">
    <property type="match status" value="1"/>
</dbReference>
<sequence>MSEAEDAPTLLAPRHQRILDMVEEKRVVEVTQLADTLGVSAVTIRTDLEMLDRRRLLRRIRGGATALRPARFQRPLDLLTHTFDAEKERIGAMAARMVRDGETIILDAGTTTLAMAAALPEDLRDVVVLTSSLDIALTLNQNRGITVFLTGGKLKKAGKNINSRSLIPPYGTFLLEEINADCSYLCCAGIDAQRGFTNAFLEEIPMKRAMLASARRTVMLGDHGKIGHVAGARIADLSEVTTLITGSEAKPSDLQSLEAKGLEVLRA</sequence>
<evidence type="ECO:0000259" key="4">
    <source>
        <dbReference type="PROSITE" id="PS51000"/>
    </source>
</evidence>